<dbReference type="PANTHER" id="PTHR46268">
    <property type="entry name" value="STRESS RESPONSE PROTEIN NHAX"/>
    <property type="match status" value="1"/>
</dbReference>
<proteinExistence type="inferred from homology"/>
<dbReference type="CDD" id="cd00293">
    <property type="entry name" value="USP-like"/>
    <property type="match status" value="1"/>
</dbReference>
<dbReference type="Proteomes" id="UP001596507">
    <property type="component" value="Unassembled WGS sequence"/>
</dbReference>
<gene>
    <name evidence="3" type="ORF">ACFQRL_00025</name>
</gene>
<evidence type="ECO:0000259" key="2">
    <source>
        <dbReference type="Pfam" id="PF00582"/>
    </source>
</evidence>
<dbReference type="RefSeq" id="WP_262872290.1">
    <property type="nucleotide sequence ID" value="NZ_BAABKW010000008.1"/>
</dbReference>
<comment type="caution">
    <text evidence="3">The sequence shown here is derived from an EMBL/GenBank/DDBJ whole genome shotgun (WGS) entry which is preliminary data.</text>
</comment>
<sequence>MVHIVVGYDGSPAADSALAWVADRATRGRTSVEVVTVTNMLLSDYTHTEETLEKGTRELRQLAPEVDVESHWTDGSMPDTLIREAERADLLVVGITNTRPMHTALRGWIPTRTAARATVPTVLVPEGWVPNGQAVMVGVDVDESADAAIRLAAHEASWADVPLRLVHAWQMPAPAIDGAVALVSSPLEVKNVHRRILDDAGRLVTAEFPELGVEEVLVNDHPAAALRARADRASMIVLGTHHRGLWVGTMLGSVAQEILFKVHCPVCIVPGEKS</sequence>
<keyword evidence="4" id="KW-1185">Reference proteome</keyword>
<evidence type="ECO:0000313" key="4">
    <source>
        <dbReference type="Proteomes" id="UP001596507"/>
    </source>
</evidence>
<protein>
    <submittedName>
        <fullName evidence="3">Universal stress protein</fullName>
    </submittedName>
</protein>
<evidence type="ECO:0000313" key="3">
    <source>
        <dbReference type="EMBL" id="MFC7267335.1"/>
    </source>
</evidence>
<comment type="similarity">
    <text evidence="1">Belongs to the universal stress protein A family.</text>
</comment>
<evidence type="ECO:0000256" key="1">
    <source>
        <dbReference type="ARBA" id="ARBA00008791"/>
    </source>
</evidence>
<accession>A0ABW2HA55</accession>
<dbReference type="InterPro" id="IPR006016">
    <property type="entry name" value="UspA"/>
</dbReference>
<dbReference type="Pfam" id="PF00582">
    <property type="entry name" value="Usp"/>
    <property type="match status" value="2"/>
</dbReference>
<name>A0ABW2HA55_9MICO</name>
<reference evidence="4" key="1">
    <citation type="journal article" date="2019" name="Int. J. Syst. Evol. Microbiol.">
        <title>The Global Catalogue of Microorganisms (GCM) 10K type strain sequencing project: providing services to taxonomists for standard genome sequencing and annotation.</title>
        <authorList>
            <consortium name="The Broad Institute Genomics Platform"/>
            <consortium name="The Broad Institute Genome Sequencing Center for Infectious Disease"/>
            <person name="Wu L."/>
            <person name="Ma J."/>
        </authorList>
    </citation>
    <scope>NUCLEOTIDE SEQUENCE [LARGE SCALE GENOMIC DNA]</scope>
    <source>
        <strain evidence="4">CGMCC 1.15772</strain>
    </source>
</reference>
<feature type="domain" description="UspA" evidence="2">
    <location>
        <begin position="134"/>
        <end position="270"/>
    </location>
</feature>
<dbReference type="EMBL" id="JBHTBE010000001">
    <property type="protein sequence ID" value="MFC7267335.1"/>
    <property type="molecule type" value="Genomic_DNA"/>
</dbReference>
<dbReference type="SUPFAM" id="SSF52402">
    <property type="entry name" value="Adenine nucleotide alpha hydrolases-like"/>
    <property type="match status" value="2"/>
</dbReference>
<dbReference type="Gene3D" id="3.40.50.620">
    <property type="entry name" value="HUPs"/>
    <property type="match status" value="2"/>
</dbReference>
<feature type="domain" description="UspA" evidence="2">
    <location>
        <begin position="3"/>
        <end position="125"/>
    </location>
</feature>
<organism evidence="3 4">
    <name type="scientific">Microbacterium fluvii</name>
    <dbReference type="NCBI Taxonomy" id="415215"/>
    <lineage>
        <taxon>Bacteria</taxon>
        <taxon>Bacillati</taxon>
        <taxon>Actinomycetota</taxon>
        <taxon>Actinomycetes</taxon>
        <taxon>Micrococcales</taxon>
        <taxon>Microbacteriaceae</taxon>
        <taxon>Microbacterium</taxon>
    </lineage>
</organism>
<dbReference type="PANTHER" id="PTHR46268:SF6">
    <property type="entry name" value="UNIVERSAL STRESS PROTEIN UP12"/>
    <property type="match status" value="1"/>
</dbReference>
<dbReference type="InterPro" id="IPR014729">
    <property type="entry name" value="Rossmann-like_a/b/a_fold"/>
</dbReference>
<dbReference type="PRINTS" id="PR01438">
    <property type="entry name" value="UNVRSLSTRESS"/>
</dbReference>
<dbReference type="InterPro" id="IPR006015">
    <property type="entry name" value="Universal_stress_UspA"/>
</dbReference>